<sequence>MDEDMEDAEMQRALAMSMMEVEGDASGASGDQDMSGEDLEAMLLEQAMILSMQGEAGAAAAPPAASAQGAYMAAQPVQPAARQQQPATPSRPLPPLPQWAQAAERWLPTAPETTTAANVAVPSDQEAAVTAALERVVNMKVMLVKGVQATPGPSGGALQLRLVKDSQGNLSQTPLAIDLAVKAYATSQGSPMLQAYCAVYTRAAAELASPAAPPVVQAVLRQWQARLAAKALELLGEDEEEDLYFEGGQQARQFLDGLVANTLQVPFLEGMLSASSSAKDVAAWEKLLTKGFAALDDASTLTNMQTANSKLYALSQLLQPALLQRGLMAMLLKEASNAPQRTGRQLEASSVLAPILSVSPIPDIPTAAGQKSPAKEFFTSLRGYPDRRGEVEVSMNGLRLTLNRCSEASHGILERIVRLKDPAKTGREAVLAWLAALAGANEVRAEAGEGRNVLNGAAIMKGASDRVMVGATATCLRFCKPFLGGQAKHLVHLDPKYYATQAHRVGSAYRDTTLAGRDAPPAEFSGRPFLSPDRDPGEAPHFVAECFFLTQRMIHTGLMPAVHRFEQMIQALAQRARLTGDDSKRPLEMWLLEDCTLAQLLDPNFASDAVTFMVLEAAWLLRIAQQDAEAAKAAFQLIPDSVVRDMASWLTFVIRVGHADLVAGVPIGPLVASLAYMLQRHDLVRSPLVRAKLVELLLAMLAPMQRRSTGGVLGPTYMRPGEAALVANILGSPAAQHDLVPALMHTYAAADHVVGLDVDKDSYDKFSMRHQIDLLIMELYKDAGCAASLTKLASASLEQPNGSLFAEYIGAVLNSLVYLLKDSLERLGDIHNIEKSQENEAAWKALPATERETKEQFKEGQGRTASGFMRMAVYTLKMLQALTENSAIRSTFLQSPLAGRAAYACIHFIGLLVGPQCTGLKVQNPEKYSFDPKKLLLQVCEVMLRLAQSEAFVAAISADADYDEALMQNAHRVLVGKQLGQYEHAARLEQLIAQVAQLRGQGSSSATASDVALPDLSFAAAEPANLEAEYVAALDPLAVGDFDSTATNAYNRAFAVMAEESAGDTQGKMKRLTRELRNLATKTQLPVHAASAIFVRHDPDRVDKMRALITGPEDTPYFGGCFVFDIYFPQDYPNVPPLLNMETNGEGRARFNPNLYADGKVCLSLLGTWHGSDASEKWNPATSNLFQILLSIQNMIFIPDPYFNEPNVESMRGKAEGDQKSNEYNAELQLLTMRWAMRGQLERLRPGFEDVVRAHFRLQRHAIMCQCAKWIKQLPDTPVGRDYRKKMVKELHLLHALLAKL</sequence>
<accession>A0AAW1QS07</accession>
<evidence type="ECO:0000256" key="3">
    <source>
        <dbReference type="ARBA" id="ARBA00022679"/>
    </source>
</evidence>
<dbReference type="GO" id="GO:0036503">
    <property type="term" value="P:ERAD pathway"/>
    <property type="evidence" value="ECO:0007669"/>
    <property type="project" value="InterPro"/>
</dbReference>
<dbReference type="GO" id="GO:0000209">
    <property type="term" value="P:protein polyubiquitination"/>
    <property type="evidence" value="ECO:0007669"/>
    <property type="project" value="TreeGrafter"/>
</dbReference>
<gene>
    <name evidence="7" type="ORF">WJX72_006841</name>
</gene>
<dbReference type="GO" id="GO:0005737">
    <property type="term" value="C:cytoplasm"/>
    <property type="evidence" value="ECO:0007669"/>
    <property type="project" value="TreeGrafter"/>
</dbReference>
<keyword evidence="5" id="KW-0539">Nucleus</keyword>
<evidence type="ECO:0000313" key="7">
    <source>
        <dbReference type="EMBL" id="KAK9823993.1"/>
    </source>
</evidence>
<dbReference type="Gene3D" id="3.10.110.10">
    <property type="entry name" value="Ubiquitin Conjugating Enzyme"/>
    <property type="match status" value="1"/>
</dbReference>
<evidence type="ECO:0000256" key="4">
    <source>
        <dbReference type="ARBA" id="ARBA00022786"/>
    </source>
</evidence>
<dbReference type="GO" id="GO:0005634">
    <property type="term" value="C:nucleus"/>
    <property type="evidence" value="ECO:0007669"/>
    <property type="project" value="UniProtKB-SubCell"/>
</dbReference>
<dbReference type="PROSITE" id="PS50127">
    <property type="entry name" value="UBC_2"/>
    <property type="match status" value="1"/>
</dbReference>
<dbReference type="PROSITE" id="PS50330">
    <property type="entry name" value="UIM"/>
    <property type="match status" value="1"/>
</dbReference>
<dbReference type="InterPro" id="IPR016135">
    <property type="entry name" value="UBQ-conjugating_enzyme/RWD"/>
</dbReference>
<dbReference type="SUPFAM" id="SSF54495">
    <property type="entry name" value="UBC-like"/>
    <property type="match status" value="1"/>
</dbReference>
<dbReference type="PANTHER" id="PTHR13931">
    <property type="entry name" value="UBIQUITINATION FACTOR E4"/>
    <property type="match status" value="1"/>
</dbReference>
<dbReference type="Pfam" id="PF10408">
    <property type="entry name" value="Ufd2P_core"/>
    <property type="match status" value="1"/>
</dbReference>
<dbReference type="SMART" id="SM00212">
    <property type="entry name" value="UBCc"/>
    <property type="match status" value="1"/>
</dbReference>
<evidence type="ECO:0000259" key="6">
    <source>
        <dbReference type="PROSITE" id="PS50127"/>
    </source>
</evidence>
<dbReference type="InterPro" id="IPR000608">
    <property type="entry name" value="UBC"/>
</dbReference>
<dbReference type="CDD" id="cd23810">
    <property type="entry name" value="UBCc_BIRC6"/>
    <property type="match status" value="1"/>
</dbReference>
<dbReference type="GO" id="GO:0006511">
    <property type="term" value="P:ubiquitin-dependent protein catabolic process"/>
    <property type="evidence" value="ECO:0007669"/>
    <property type="project" value="InterPro"/>
</dbReference>
<dbReference type="InterPro" id="IPR003903">
    <property type="entry name" value="UIM_dom"/>
</dbReference>
<evidence type="ECO:0000256" key="2">
    <source>
        <dbReference type="ARBA" id="ARBA00004906"/>
    </source>
</evidence>
<feature type="domain" description="UBC core" evidence="6">
    <location>
        <begin position="1067"/>
        <end position="1237"/>
    </location>
</feature>
<keyword evidence="3" id="KW-0808">Transferase</keyword>
<dbReference type="PANTHER" id="PTHR13931:SF2">
    <property type="entry name" value="UBIQUITIN CONJUGATION FACTOR E4 B"/>
    <property type="match status" value="1"/>
</dbReference>
<dbReference type="Proteomes" id="UP001489004">
    <property type="component" value="Unassembled WGS sequence"/>
</dbReference>
<reference evidence="7 8" key="1">
    <citation type="journal article" date="2024" name="Nat. Commun.">
        <title>Phylogenomics reveals the evolutionary origins of lichenization in chlorophyte algae.</title>
        <authorList>
            <person name="Puginier C."/>
            <person name="Libourel C."/>
            <person name="Otte J."/>
            <person name="Skaloud P."/>
            <person name="Haon M."/>
            <person name="Grisel S."/>
            <person name="Petersen M."/>
            <person name="Berrin J.G."/>
            <person name="Delaux P.M."/>
            <person name="Dal Grande F."/>
            <person name="Keller J."/>
        </authorList>
    </citation>
    <scope>NUCLEOTIDE SEQUENCE [LARGE SCALE GENOMIC DNA]</scope>
    <source>
        <strain evidence="7 8">SAG 2043</strain>
    </source>
</reference>
<keyword evidence="8" id="KW-1185">Reference proteome</keyword>
<organism evidence="7 8">
    <name type="scientific">[Myrmecia] bisecta</name>
    <dbReference type="NCBI Taxonomy" id="41462"/>
    <lineage>
        <taxon>Eukaryota</taxon>
        <taxon>Viridiplantae</taxon>
        <taxon>Chlorophyta</taxon>
        <taxon>core chlorophytes</taxon>
        <taxon>Trebouxiophyceae</taxon>
        <taxon>Trebouxiales</taxon>
        <taxon>Trebouxiaceae</taxon>
        <taxon>Myrmecia</taxon>
    </lineage>
</organism>
<evidence type="ECO:0000256" key="1">
    <source>
        <dbReference type="ARBA" id="ARBA00004123"/>
    </source>
</evidence>
<evidence type="ECO:0000256" key="5">
    <source>
        <dbReference type="ARBA" id="ARBA00023242"/>
    </source>
</evidence>
<name>A0AAW1QS07_9CHLO</name>
<dbReference type="GO" id="GO:0000151">
    <property type="term" value="C:ubiquitin ligase complex"/>
    <property type="evidence" value="ECO:0007669"/>
    <property type="project" value="InterPro"/>
</dbReference>
<dbReference type="GO" id="GO:0034450">
    <property type="term" value="F:ubiquitin-ubiquitin ligase activity"/>
    <property type="evidence" value="ECO:0007669"/>
    <property type="project" value="InterPro"/>
</dbReference>
<dbReference type="InterPro" id="IPR019474">
    <property type="entry name" value="Ub_conjug_fac_E4_core"/>
</dbReference>
<dbReference type="EMBL" id="JALJOR010000002">
    <property type="protein sequence ID" value="KAK9823993.1"/>
    <property type="molecule type" value="Genomic_DNA"/>
</dbReference>
<evidence type="ECO:0000313" key="8">
    <source>
        <dbReference type="Proteomes" id="UP001489004"/>
    </source>
</evidence>
<keyword evidence="4" id="KW-0833">Ubl conjugation pathway</keyword>
<dbReference type="Pfam" id="PF00179">
    <property type="entry name" value="UQ_con"/>
    <property type="match status" value="1"/>
</dbReference>
<comment type="pathway">
    <text evidence="2">Protein modification; protein ubiquitination.</text>
</comment>
<comment type="caution">
    <text evidence="7">The sequence shown here is derived from an EMBL/GenBank/DDBJ whole genome shotgun (WGS) entry which is preliminary data.</text>
</comment>
<proteinExistence type="predicted"/>
<comment type="subcellular location">
    <subcellularLocation>
        <location evidence="1">Nucleus</location>
    </subcellularLocation>
</comment>
<dbReference type="InterPro" id="IPR045132">
    <property type="entry name" value="UBE4"/>
</dbReference>
<protein>
    <recommendedName>
        <fullName evidence="6">UBC core domain-containing protein</fullName>
    </recommendedName>
</protein>